<organism evidence="8 9">
    <name type="scientific">Apatococcus fuscideae</name>
    <dbReference type="NCBI Taxonomy" id="2026836"/>
    <lineage>
        <taxon>Eukaryota</taxon>
        <taxon>Viridiplantae</taxon>
        <taxon>Chlorophyta</taxon>
        <taxon>core chlorophytes</taxon>
        <taxon>Trebouxiophyceae</taxon>
        <taxon>Chlorellales</taxon>
        <taxon>Chlorellaceae</taxon>
        <taxon>Apatococcus</taxon>
    </lineage>
</organism>
<evidence type="ECO:0000256" key="5">
    <source>
        <dbReference type="ARBA" id="ARBA00022691"/>
    </source>
</evidence>
<dbReference type="SUPFAM" id="SSF53790">
    <property type="entry name" value="Tetrapyrrole methylase"/>
    <property type="match status" value="1"/>
</dbReference>
<keyword evidence="1" id="KW-0963">Cytoplasm</keyword>
<dbReference type="Gene3D" id="3.30.950.10">
    <property type="entry name" value="Methyltransferase, Cobalt-precorrin-4 Transmethylase, Domain 2"/>
    <property type="match status" value="1"/>
</dbReference>
<dbReference type="GO" id="GO:0006364">
    <property type="term" value="P:rRNA processing"/>
    <property type="evidence" value="ECO:0007669"/>
    <property type="project" value="UniProtKB-KW"/>
</dbReference>
<dbReference type="InterPro" id="IPR018063">
    <property type="entry name" value="SAM_MeTrfase_RsmI_CS"/>
</dbReference>
<comment type="caution">
    <text evidence="8">The sequence shown here is derived from an EMBL/GenBank/DDBJ whole genome shotgun (WGS) entry which is preliminary data.</text>
</comment>
<dbReference type="PIRSF" id="PIRSF005917">
    <property type="entry name" value="MTase_YraL"/>
    <property type="match status" value="1"/>
</dbReference>
<evidence type="ECO:0000256" key="1">
    <source>
        <dbReference type="ARBA" id="ARBA00022490"/>
    </source>
</evidence>
<evidence type="ECO:0000256" key="4">
    <source>
        <dbReference type="ARBA" id="ARBA00022679"/>
    </source>
</evidence>
<evidence type="ECO:0000259" key="7">
    <source>
        <dbReference type="Pfam" id="PF23016"/>
    </source>
</evidence>
<keyword evidence="2" id="KW-0698">rRNA processing</keyword>
<keyword evidence="9" id="KW-1185">Reference proteome</keyword>
<evidence type="ECO:0000259" key="6">
    <source>
        <dbReference type="Pfam" id="PF00590"/>
    </source>
</evidence>
<keyword evidence="4" id="KW-0808">Transferase</keyword>
<dbReference type="PANTHER" id="PTHR46111">
    <property type="entry name" value="RIBOSOMAL RNA SMALL SUBUNIT METHYLTRANSFERASE I"/>
    <property type="match status" value="1"/>
</dbReference>
<evidence type="ECO:0000256" key="3">
    <source>
        <dbReference type="ARBA" id="ARBA00022603"/>
    </source>
</evidence>
<reference evidence="8 9" key="1">
    <citation type="journal article" date="2024" name="Nat. Commun.">
        <title>Phylogenomics reveals the evolutionary origins of lichenization in chlorophyte algae.</title>
        <authorList>
            <person name="Puginier C."/>
            <person name="Libourel C."/>
            <person name="Otte J."/>
            <person name="Skaloud P."/>
            <person name="Haon M."/>
            <person name="Grisel S."/>
            <person name="Petersen M."/>
            <person name="Berrin J.G."/>
            <person name="Delaux P.M."/>
            <person name="Dal Grande F."/>
            <person name="Keller J."/>
        </authorList>
    </citation>
    <scope>NUCLEOTIDE SEQUENCE [LARGE SCALE GENOMIC DNA]</scope>
    <source>
        <strain evidence="8 9">SAG 2523</strain>
    </source>
</reference>
<dbReference type="PROSITE" id="PS01296">
    <property type="entry name" value="RSMI"/>
    <property type="match status" value="1"/>
</dbReference>
<dbReference type="Pfam" id="PF23016">
    <property type="entry name" value="RsmI_C"/>
    <property type="match status" value="1"/>
</dbReference>
<evidence type="ECO:0000313" key="9">
    <source>
        <dbReference type="Proteomes" id="UP001485043"/>
    </source>
</evidence>
<dbReference type="EMBL" id="JALJOV010000062">
    <property type="protein sequence ID" value="KAK9867816.1"/>
    <property type="molecule type" value="Genomic_DNA"/>
</dbReference>
<dbReference type="InterPro" id="IPR053910">
    <property type="entry name" value="RsmI_HTH"/>
</dbReference>
<evidence type="ECO:0008006" key="10">
    <source>
        <dbReference type="Google" id="ProtNLM"/>
    </source>
</evidence>
<dbReference type="AlphaFoldDB" id="A0AAW1TFL4"/>
<dbReference type="InterPro" id="IPR000878">
    <property type="entry name" value="4pyrrol_Mease"/>
</dbReference>
<gene>
    <name evidence="8" type="ORF">WJX84_001894</name>
</gene>
<dbReference type="GO" id="GO:0032259">
    <property type="term" value="P:methylation"/>
    <property type="evidence" value="ECO:0007669"/>
    <property type="project" value="UniProtKB-KW"/>
</dbReference>
<dbReference type="Gene3D" id="3.40.1010.10">
    <property type="entry name" value="Cobalt-precorrin-4 Transmethylase, Domain 1"/>
    <property type="match status" value="1"/>
</dbReference>
<evidence type="ECO:0000313" key="8">
    <source>
        <dbReference type="EMBL" id="KAK9867816.1"/>
    </source>
</evidence>
<dbReference type="Proteomes" id="UP001485043">
    <property type="component" value="Unassembled WGS sequence"/>
</dbReference>
<accession>A0AAW1TFL4</accession>
<evidence type="ECO:0000256" key="2">
    <source>
        <dbReference type="ARBA" id="ARBA00022552"/>
    </source>
</evidence>
<dbReference type="NCBIfam" id="TIGR00096">
    <property type="entry name" value="16S rRNA (cytidine(1402)-2'-O)-methyltransferase"/>
    <property type="match status" value="1"/>
</dbReference>
<dbReference type="GO" id="GO:0008168">
    <property type="term" value="F:methyltransferase activity"/>
    <property type="evidence" value="ECO:0007669"/>
    <property type="project" value="UniProtKB-KW"/>
</dbReference>
<dbReference type="Pfam" id="PF00590">
    <property type="entry name" value="TP_methylase"/>
    <property type="match status" value="1"/>
</dbReference>
<proteinExistence type="predicted"/>
<dbReference type="InterPro" id="IPR014777">
    <property type="entry name" value="4pyrrole_Mease_sub1"/>
</dbReference>
<protein>
    <recommendedName>
        <fullName evidence="10">Tetrapyrrole methylase domain-containing protein</fullName>
    </recommendedName>
</protein>
<dbReference type="FunFam" id="3.30.950.10:FF:000002">
    <property type="entry name" value="Ribosomal RNA small subunit methyltransferase I"/>
    <property type="match status" value="1"/>
</dbReference>
<dbReference type="PANTHER" id="PTHR46111:SF1">
    <property type="entry name" value="RIBOSOMAL RNA SMALL SUBUNIT METHYLTRANSFERASE I"/>
    <property type="match status" value="1"/>
</dbReference>
<feature type="domain" description="RsmI HTH" evidence="7">
    <location>
        <begin position="178"/>
        <end position="221"/>
    </location>
</feature>
<dbReference type="CDD" id="cd11648">
    <property type="entry name" value="RsmI"/>
    <property type="match status" value="1"/>
</dbReference>
<dbReference type="InterPro" id="IPR035996">
    <property type="entry name" value="4pyrrol_Methylase_sf"/>
</dbReference>
<dbReference type="InterPro" id="IPR008189">
    <property type="entry name" value="rRNA_ssu_MeTfrase_I"/>
</dbReference>
<keyword evidence="3" id="KW-0489">Methyltransferase</keyword>
<feature type="domain" description="Tetrapyrrole methylase" evidence="6">
    <location>
        <begin position="5"/>
        <end position="151"/>
    </location>
</feature>
<keyword evidence="5" id="KW-0949">S-adenosyl-L-methionine</keyword>
<name>A0AAW1TFL4_9CHLO</name>
<sequence length="224" mass="23682">MQSLHEHNERSQQAKILSMLARGAAVALISDAGMPLISDPGGDLVKAAIVAEHTIIPVPGPSAAVTALIASGLTASEFMFVGFLPPKQGARLKKLQQLAAVQVTLLLYAPPHSLAAILADAASVLDGARECVVAREMTKMHEEFFRGTLHAAAEEFESRPAKGEVTLVIAGADPVDTSQDANSALRSLMESGMPPSQAVAQVVRDFSVKRNSTYQLAMEIKAEM</sequence>
<dbReference type="InterPro" id="IPR014776">
    <property type="entry name" value="4pyrrole_Mease_sub2"/>
</dbReference>